<dbReference type="EMBL" id="ACLR01000001">
    <property type="protein sequence ID" value="EEK17796.1"/>
    <property type="molecule type" value="Genomic_DNA"/>
</dbReference>
<dbReference type="Proteomes" id="UP000003303">
    <property type="component" value="Unassembled WGS sequence"/>
</dbReference>
<reference evidence="1 2" key="1">
    <citation type="submission" date="2009-04" db="EMBL/GenBank/DDBJ databases">
        <authorList>
            <person name="Sebastian Y."/>
            <person name="Madupu R."/>
            <person name="Durkin A.S."/>
            <person name="Torralba M."/>
            <person name="Methe B."/>
            <person name="Sutton G.G."/>
            <person name="Strausberg R.L."/>
            <person name="Nelson K.E."/>
        </authorList>
    </citation>
    <scope>NUCLEOTIDE SEQUENCE [LARGE SCALE GENOMIC DNA]</scope>
    <source>
        <strain evidence="1 2">60-3</strain>
    </source>
</reference>
<accession>C2M8Z2</accession>
<evidence type="ECO:0000313" key="2">
    <source>
        <dbReference type="Proteomes" id="UP000003303"/>
    </source>
</evidence>
<comment type="caution">
    <text evidence="1">The sequence shown here is derived from an EMBL/GenBank/DDBJ whole genome shotgun (WGS) entry which is preliminary data.</text>
</comment>
<name>C2M8Z2_9PORP</name>
<keyword evidence="2" id="KW-1185">Reference proteome</keyword>
<protein>
    <submittedName>
        <fullName evidence="1">Uncharacterized protein</fullName>
    </submittedName>
</protein>
<sequence>MNPTSSSLWIVETLADYRATLRAQEFSSKGRSYYLCTLYQWGLDGVVAEAPSTKLSE</sequence>
<evidence type="ECO:0000313" key="1">
    <source>
        <dbReference type="EMBL" id="EEK17796.1"/>
    </source>
</evidence>
<organism evidence="1 2">
    <name type="scientific">Porphyromonas uenonis 60-3</name>
    <dbReference type="NCBI Taxonomy" id="596327"/>
    <lineage>
        <taxon>Bacteria</taxon>
        <taxon>Pseudomonadati</taxon>
        <taxon>Bacteroidota</taxon>
        <taxon>Bacteroidia</taxon>
        <taxon>Bacteroidales</taxon>
        <taxon>Porphyromonadaceae</taxon>
        <taxon>Porphyromonas</taxon>
    </lineage>
</organism>
<gene>
    <name evidence="1" type="ORF">PORUE0001_0576</name>
</gene>
<proteinExistence type="predicted"/>
<dbReference type="AlphaFoldDB" id="C2M8Z2"/>